<accession>A0A7X0H7I9</accession>
<dbReference type="EMBL" id="JACHGY010000001">
    <property type="protein sequence ID" value="MBB6430543.1"/>
    <property type="molecule type" value="Genomic_DNA"/>
</dbReference>
<gene>
    <name evidence="2" type="ORF">HNQ40_002349</name>
</gene>
<evidence type="ECO:0000313" key="3">
    <source>
        <dbReference type="Proteomes" id="UP000541810"/>
    </source>
</evidence>
<name>A0A7X0H7I9_9BACT</name>
<protein>
    <recommendedName>
        <fullName evidence="4">Glycosyltransferase</fullName>
    </recommendedName>
</protein>
<comment type="caution">
    <text evidence="2">The sequence shown here is derived from an EMBL/GenBank/DDBJ whole genome shotgun (WGS) entry which is preliminary data.</text>
</comment>
<proteinExistence type="predicted"/>
<dbReference type="Proteomes" id="UP000541810">
    <property type="component" value="Unassembled WGS sequence"/>
</dbReference>
<evidence type="ECO:0000256" key="1">
    <source>
        <dbReference type="SAM" id="MobiDB-lite"/>
    </source>
</evidence>
<organism evidence="2 3">
    <name type="scientific">Algisphaera agarilytica</name>
    <dbReference type="NCBI Taxonomy" id="1385975"/>
    <lineage>
        <taxon>Bacteria</taxon>
        <taxon>Pseudomonadati</taxon>
        <taxon>Planctomycetota</taxon>
        <taxon>Phycisphaerae</taxon>
        <taxon>Phycisphaerales</taxon>
        <taxon>Phycisphaeraceae</taxon>
        <taxon>Algisphaera</taxon>
    </lineage>
</organism>
<dbReference type="AlphaFoldDB" id="A0A7X0H7I9"/>
<evidence type="ECO:0000313" key="2">
    <source>
        <dbReference type="EMBL" id="MBB6430543.1"/>
    </source>
</evidence>
<feature type="region of interest" description="Disordered" evidence="1">
    <location>
        <begin position="291"/>
        <end position="315"/>
    </location>
</feature>
<keyword evidence="3" id="KW-1185">Reference proteome</keyword>
<reference evidence="2 3" key="1">
    <citation type="submission" date="2020-08" db="EMBL/GenBank/DDBJ databases">
        <title>Genomic Encyclopedia of Type Strains, Phase IV (KMG-IV): sequencing the most valuable type-strain genomes for metagenomic binning, comparative biology and taxonomic classification.</title>
        <authorList>
            <person name="Goeker M."/>
        </authorList>
    </citation>
    <scope>NUCLEOTIDE SEQUENCE [LARGE SCALE GENOMIC DNA]</scope>
    <source>
        <strain evidence="2 3">DSM 103725</strain>
    </source>
</reference>
<evidence type="ECO:0008006" key="4">
    <source>
        <dbReference type="Google" id="ProtNLM"/>
    </source>
</evidence>
<dbReference type="RefSeq" id="WP_184678051.1">
    <property type="nucleotide sequence ID" value="NZ_JACHGY010000001.1"/>
</dbReference>
<sequence>MPLPADSPLLPLPDIDLRHLQRLTDDTGIYQHAVFATPDANHGYCIDDNARALIAGLLYADLHGLDESATPLHTYLNFIAYAYNADTKQFRNFMAFDRSWLEDSGSHDSQGRNIWAMGLTAKLGPTESIRGLGRDLFAKALPALDGLNFIRSWAFSLLGIDAYLDAVPDDAGCAATFEQYAVKLFDAYTAHAEDDWPWWEDEATYDNAKLPHALLIAGKRLQREDMTAAGLTSLRWLLDQQLATGDDGTPHLSIIGNQGWLQRGKPRAPFDQQPLEAYALVDACLTAARATQSTPKPRAAEPLPGGDKAPDPTFTTPTHWEASARLCYDWFTGKNDLGILMLDPETGGGKDGLNADGPNQNQGAESSLAPLLATLEMHRYAAEASL</sequence>